<proteinExistence type="predicted"/>
<dbReference type="GO" id="GO:0051536">
    <property type="term" value="F:iron-sulfur cluster binding"/>
    <property type="evidence" value="ECO:0007669"/>
    <property type="project" value="UniProtKB-KW"/>
</dbReference>
<name>A0A382LIQ9_9ZZZZ</name>
<dbReference type="EMBL" id="UINC01086365">
    <property type="protein sequence ID" value="SVC34751.1"/>
    <property type="molecule type" value="Genomic_DNA"/>
</dbReference>
<gene>
    <name evidence="5" type="ORF">METZ01_LOCUS287605</name>
</gene>
<protein>
    <recommendedName>
        <fullName evidence="6">Radical SAM core domain-containing protein</fullName>
    </recommendedName>
</protein>
<evidence type="ECO:0000313" key="5">
    <source>
        <dbReference type="EMBL" id="SVC34751.1"/>
    </source>
</evidence>
<evidence type="ECO:0000256" key="1">
    <source>
        <dbReference type="ARBA" id="ARBA00022691"/>
    </source>
</evidence>
<reference evidence="5" key="1">
    <citation type="submission" date="2018-05" db="EMBL/GenBank/DDBJ databases">
        <authorList>
            <person name="Lanie J.A."/>
            <person name="Ng W.-L."/>
            <person name="Kazmierczak K.M."/>
            <person name="Andrzejewski T.M."/>
            <person name="Davidsen T.M."/>
            <person name="Wayne K.J."/>
            <person name="Tettelin H."/>
            <person name="Glass J.I."/>
            <person name="Rusch D."/>
            <person name="Podicherti R."/>
            <person name="Tsui H.-C.T."/>
            <person name="Winkler M.E."/>
        </authorList>
    </citation>
    <scope>NUCLEOTIDE SEQUENCE</scope>
</reference>
<evidence type="ECO:0008006" key="6">
    <source>
        <dbReference type="Google" id="ProtNLM"/>
    </source>
</evidence>
<keyword evidence="1" id="KW-0949">S-adenosyl-L-methionine</keyword>
<dbReference type="InterPro" id="IPR007197">
    <property type="entry name" value="rSAM"/>
</dbReference>
<organism evidence="5">
    <name type="scientific">marine metagenome</name>
    <dbReference type="NCBI Taxonomy" id="408172"/>
    <lineage>
        <taxon>unclassified sequences</taxon>
        <taxon>metagenomes</taxon>
        <taxon>ecological metagenomes</taxon>
    </lineage>
</organism>
<dbReference type="GO" id="GO:0003824">
    <property type="term" value="F:catalytic activity"/>
    <property type="evidence" value="ECO:0007669"/>
    <property type="project" value="InterPro"/>
</dbReference>
<accession>A0A382LIQ9</accession>
<evidence type="ECO:0000256" key="3">
    <source>
        <dbReference type="ARBA" id="ARBA00023004"/>
    </source>
</evidence>
<dbReference type="InterPro" id="IPR058240">
    <property type="entry name" value="rSAM_sf"/>
</dbReference>
<dbReference type="Gene3D" id="3.20.20.70">
    <property type="entry name" value="Aldolase class I"/>
    <property type="match status" value="1"/>
</dbReference>
<dbReference type="InterPro" id="IPR013785">
    <property type="entry name" value="Aldolase_TIM"/>
</dbReference>
<dbReference type="GO" id="GO:0046872">
    <property type="term" value="F:metal ion binding"/>
    <property type="evidence" value="ECO:0007669"/>
    <property type="project" value="UniProtKB-KW"/>
</dbReference>
<sequence>MKIKRLKLAADYLLKKNRTVSYPSHIGIETTNNCNLDCIMCPRHDMTRPVQDMDMELFKKIIKDIKGEG</sequence>
<keyword evidence="4" id="KW-0411">Iron-sulfur</keyword>
<dbReference type="SFLD" id="SFLDS00029">
    <property type="entry name" value="Radical_SAM"/>
    <property type="match status" value="1"/>
</dbReference>
<feature type="non-terminal residue" evidence="5">
    <location>
        <position position="69"/>
    </location>
</feature>
<evidence type="ECO:0000256" key="2">
    <source>
        <dbReference type="ARBA" id="ARBA00022723"/>
    </source>
</evidence>
<evidence type="ECO:0000256" key="4">
    <source>
        <dbReference type="ARBA" id="ARBA00023014"/>
    </source>
</evidence>
<keyword evidence="2" id="KW-0479">Metal-binding</keyword>
<dbReference type="SUPFAM" id="SSF102114">
    <property type="entry name" value="Radical SAM enzymes"/>
    <property type="match status" value="1"/>
</dbReference>
<dbReference type="AlphaFoldDB" id="A0A382LIQ9"/>
<keyword evidence="3" id="KW-0408">Iron</keyword>